<dbReference type="FunFam" id="3.30.830.10:FF:000013">
    <property type="entry name" value="Mitochondrial presequence protease"/>
    <property type="match status" value="1"/>
</dbReference>
<evidence type="ECO:0000256" key="3">
    <source>
        <dbReference type="ARBA" id="ARBA00007575"/>
    </source>
</evidence>
<dbReference type="Pfam" id="PF00675">
    <property type="entry name" value="Peptidase_M16"/>
    <property type="match status" value="1"/>
</dbReference>
<keyword evidence="14" id="KW-1185">Reference proteome</keyword>
<dbReference type="FunFam" id="3.30.830.10:FF:000009">
    <property type="entry name" value="Presequence protease, mitochondrial"/>
    <property type="match status" value="1"/>
</dbReference>
<keyword evidence="10" id="KW-0482">Metalloprotease</keyword>
<keyword evidence="11" id="KW-0496">Mitochondrion</keyword>
<evidence type="ECO:0000313" key="13">
    <source>
        <dbReference type="EMBL" id="KAG8193515.1"/>
    </source>
</evidence>
<dbReference type="GO" id="GO:0016485">
    <property type="term" value="P:protein processing"/>
    <property type="evidence" value="ECO:0007669"/>
    <property type="project" value="TreeGrafter"/>
</dbReference>
<evidence type="ECO:0000256" key="8">
    <source>
        <dbReference type="ARBA" id="ARBA00022833"/>
    </source>
</evidence>
<gene>
    <name evidence="13" type="ORF">JTE90_003727</name>
</gene>
<accession>A0AAV6V9V0</accession>
<keyword evidence="5" id="KW-0645">Protease</keyword>
<dbReference type="InterPro" id="IPR011765">
    <property type="entry name" value="Pept_M16_N"/>
</dbReference>
<evidence type="ECO:0000256" key="2">
    <source>
        <dbReference type="ARBA" id="ARBA00004173"/>
    </source>
</evidence>
<dbReference type="Gene3D" id="3.30.830.10">
    <property type="entry name" value="Metalloenzyme, LuxS/M16 peptidase-like"/>
    <property type="match status" value="4"/>
</dbReference>
<evidence type="ECO:0000256" key="4">
    <source>
        <dbReference type="ARBA" id="ARBA00020167"/>
    </source>
</evidence>
<protein>
    <recommendedName>
        <fullName evidence="4">Presequence protease, mitochondrial</fullName>
    </recommendedName>
</protein>
<feature type="domain" description="Peptidase M16C associated" evidence="12">
    <location>
        <begin position="491"/>
        <end position="737"/>
    </location>
</feature>
<evidence type="ECO:0000256" key="1">
    <source>
        <dbReference type="ARBA" id="ARBA00001947"/>
    </source>
</evidence>
<comment type="subcellular location">
    <subcellularLocation>
        <location evidence="2">Mitochondrion</location>
    </subcellularLocation>
</comment>
<comment type="caution">
    <text evidence="13">The sequence shown here is derived from an EMBL/GenBank/DDBJ whole genome shotgun (WGS) entry which is preliminary data.</text>
</comment>
<keyword evidence="9" id="KW-0809">Transit peptide</keyword>
<dbReference type="Pfam" id="PF05193">
    <property type="entry name" value="Peptidase_M16_C"/>
    <property type="match status" value="1"/>
</dbReference>
<dbReference type="Pfam" id="PF22516">
    <property type="entry name" value="PreP_C"/>
    <property type="match status" value="1"/>
</dbReference>
<keyword evidence="6" id="KW-0479">Metal-binding</keyword>
<dbReference type="InterPro" id="IPR055130">
    <property type="entry name" value="PreP_C"/>
</dbReference>
<evidence type="ECO:0000256" key="5">
    <source>
        <dbReference type="ARBA" id="ARBA00022670"/>
    </source>
</evidence>
<dbReference type="PANTHER" id="PTHR43016">
    <property type="entry name" value="PRESEQUENCE PROTEASE"/>
    <property type="match status" value="1"/>
</dbReference>
<evidence type="ECO:0000256" key="10">
    <source>
        <dbReference type="ARBA" id="ARBA00023049"/>
    </source>
</evidence>
<dbReference type="GO" id="GO:0046872">
    <property type="term" value="F:metal ion binding"/>
    <property type="evidence" value="ECO:0007669"/>
    <property type="project" value="UniProtKB-KW"/>
</dbReference>
<evidence type="ECO:0000256" key="11">
    <source>
        <dbReference type="ARBA" id="ARBA00023128"/>
    </source>
</evidence>
<dbReference type="AlphaFoldDB" id="A0AAV6V9V0"/>
<sequence length="996" mass="111760">MTIGITLRKVLKPGFRGWRYLTRLTHSAVQHQYNGYIVKENAAVPELQLQATLLEHRATGAEHLHLGCKDNNNFFGVCFRTPSRDSSGAAHILEHLSLCGSGRFPCRDPFFNMINRSLATFMNAFTGSDQTLYVFSTQNPKDFQNLLSVYLDATFAPSLLEKDFRQEGWRLEHEDPKDKNSPIVFKGVVFNEMKGVFSDPGQFFARHLQRSLFPGTPYQHECGGEPLAIPLLTWQGLRDFHASLYHPANSRFVTYGNLPLESHLEQIESQVLQHFGEGQVSSQLPRVQRWTTPREVTIFNRYDPMAAAPDKQMIVSNSYVLSEIADSHETFALSVLGTLLVDGPNAPFYRRLLESGMGPDYSPCTGFDSSLRESVFSVGLREIAEKDVEEVKHAIESTFDQVVKEGFPENQIKGVLHRVELATKHRTSNFGLNCAMGVSSVWNHGGDPIGAFRVNDHVQRFVQQMADNKSFLQDKVVQYFKSNQHKLTLVMKPVENFEAQLQQREKELLASRVQALTQEDRDRIFQQGLELLEHQKKNDASCLPSLRVEDVSRDVERTPLDFVTIEDVGVQLCEQPTNELLYFRAKLDASSVLDEEILLLPLFASVITQMGAGALDYKQLDEAVQLKTGGLDVALHLSEDPSHPHIFQQSLLLSSYCLEKNVDDMFTFWKDIFTDVRLEDVERLSQLIRLGAAELAQGVSRSGHRYAMRRACATLGPCAHREERAFGLTQIEYMKKLAEMENHKEVLEKLRKLSQVLFNKASLKCALNGTASSLKCGVEGLTKFLNHLESAQHTAKVEPCSSSEISLEAAKTHFVLPLSVNYLGKGIATVPYCHPHFASLKVAAKLLSSKFLHSEIREKGGAYGGGAAISQGGRFMFYSYRDPNVGRTLSSFSEGVQWLLDAQYTDQDIQEAKLGVFGEVDAPVPPGKKGGALFQEGVTDNMRQLLRDNIFACTRQHLVEVTNRYLKDSPRSGTALIGPKTPFTRTEGWTFVENPL</sequence>
<dbReference type="SMART" id="SM01264">
    <property type="entry name" value="M16C_associated"/>
    <property type="match status" value="1"/>
</dbReference>
<keyword evidence="8" id="KW-0862">Zinc</keyword>
<evidence type="ECO:0000313" key="14">
    <source>
        <dbReference type="Proteomes" id="UP000827092"/>
    </source>
</evidence>
<organism evidence="13 14">
    <name type="scientific">Oedothorax gibbosus</name>
    <dbReference type="NCBI Taxonomy" id="931172"/>
    <lineage>
        <taxon>Eukaryota</taxon>
        <taxon>Metazoa</taxon>
        <taxon>Ecdysozoa</taxon>
        <taxon>Arthropoda</taxon>
        <taxon>Chelicerata</taxon>
        <taxon>Arachnida</taxon>
        <taxon>Araneae</taxon>
        <taxon>Araneomorphae</taxon>
        <taxon>Entelegynae</taxon>
        <taxon>Araneoidea</taxon>
        <taxon>Linyphiidae</taxon>
        <taxon>Erigoninae</taxon>
        <taxon>Oedothorax</taxon>
    </lineage>
</organism>
<evidence type="ECO:0000256" key="6">
    <source>
        <dbReference type="ARBA" id="ARBA00022723"/>
    </source>
</evidence>
<comment type="cofactor">
    <cofactor evidence="1">
        <name>Zn(2+)</name>
        <dbReference type="ChEBI" id="CHEBI:29105"/>
    </cofactor>
</comment>
<name>A0AAV6V9V0_9ARAC</name>
<dbReference type="EMBL" id="JAFNEN010000119">
    <property type="protein sequence ID" value="KAG8193515.1"/>
    <property type="molecule type" value="Genomic_DNA"/>
</dbReference>
<dbReference type="Proteomes" id="UP000827092">
    <property type="component" value="Unassembled WGS sequence"/>
</dbReference>
<dbReference type="InterPro" id="IPR013578">
    <property type="entry name" value="Peptidase_M16C_assoc"/>
</dbReference>
<dbReference type="PANTHER" id="PTHR43016:SF13">
    <property type="entry name" value="PRESEQUENCE PROTEASE, MITOCHONDRIAL"/>
    <property type="match status" value="1"/>
</dbReference>
<evidence type="ECO:0000256" key="7">
    <source>
        <dbReference type="ARBA" id="ARBA00022801"/>
    </source>
</evidence>
<dbReference type="GO" id="GO:0004222">
    <property type="term" value="F:metalloendopeptidase activity"/>
    <property type="evidence" value="ECO:0007669"/>
    <property type="project" value="TreeGrafter"/>
</dbReference>
<reference evidence="13 14" key="1">
    <citation type="journal article" date="2022" name="Nat. Ecol. Evol.">
        <title>A masculinizing supergene underlies an exaggerated male reproductive morph in a spider.</title>
        <authorList>
            <person name="Hendrickx F."/>
            <person name="De Corte Z."/>
            <person name="Sonet G."/>
            <person name="Van Belleghem S.M."/>
            <person name="Kostlbacher S."/>
            <person name="Vangestel C."/>
        </authorList>
    </citation>
    <scope>NUCLEOTIDE SEQUENCE [LARGE SCALE GENOMIC DNA]</scope>
    <source>
        <strain evidence="13">W744_W776</strain>
    </source>
</reference>
<dbReference type="FunFam" id="3.30.830.10:FF:000011">
    <property type="entry name" value="Presequence protease, mitochondrial"/>
    <property type="match status" value="1"/>
</dbReference>
<proteinExistence type="inferred from homology"/>
<keyword evidence="7" id="KW-0378">Hydrolase</keyword>
<evidence type="ECO:0000256" key="9">
    <source>
        <dbReference type="ARBA" id="ARBA00022946"/>
    </source>
</evidence>
<dbReference type="SUPFAM" id="SSF63411">
    <property type="entry name" value="LuxS/MPP-like metallohydrolase"/>
    <property type="match status" value="4"/>
</dbReference>
<comment type="similarity">
    <text evidence="3">Belongs to the peptidase M16 family. PreP subfamily.</text>
</comment>
<dbReference type="InterPro" id="IPR011249">
    <property type="entry name" value="Metalloenz_LuxS/M16"/>
</dbReference>
<dbReference type="GO" id="GO:0005759">
    <property type="term" value="C:mitochondrial matrix"/>
    <property type="evidence" value="ECO:0007669"/>
    <property type="project" value="TreeGrafter"/>
</dbReference>
<dbReference type="Pfam" id="PF08367">
    <property type="entry name" value="M16C_assoc"/>
    <property type="match status" value="1"/>
</dbReference>
<dbReference type="InterPro" id="IPR007863">
    <property type="entry name" value="Peptidase_M16_C"/>
</dbReference>
<evidence type="ECO:0000259" key="12">
    <source>
        <dbReference type="SMART" id="SM01264"/>
    </source>
</evidence>